<evidence type="ECO:0000313" key="2">
    <source>
        <dbReference type="Proteomes" id="UP000029273"/>
    </source>
</evidence>
<keyword evidence="2" id="KW-1185">Reference proteome</keyword>
<dbReference type="Proteomes" id="UP000029273">
    <property type="component" value="Unassembled WGS sequence"/>
</dbReference>
<dbReference type="AlphaFoldDB" id="A0A1A6C829"/>
<dbReference type="RefSeq" id="WP_145930662.1">
    <property type="nucleotide sequence ID" value="NZ_JQSG02000001.1"/>
</dbReference>
<organism evidence="1 2">
    <name type="scientific">Acidihalobacter prosperus</name>
    <dbReference type="NCBI Taxonomy" id="160660"/>
    <lineage>
        <taxon>Bacteria</taxon>
        <taxon>Pseudomonadati</taxon>
        <taxon>Pseudomonadota</taxon>
        <taxon>Gammaproteobacteria</taxon>
        <taxon>Chromatiales</taxon>
        <taxon>Ectothiorhodospiraceae</taxon>
        <taxon>Acidihalobacter</taxon>
    </lineage>
</organism>
<gene>
    <name evidence="1" type="ORF">Thpro_020421</name>
</gene>
<accession>A0A1A6C829</accession>
<dbReference type="EMBL" id="JQSG02000001">
    <property type="protein sequence ID" value="OBS10705.1"/>
    <property type="molecule type" value="Genomic_DNA"/>
</dbReference>
<dbReference type="OrthoDB" id="8374021at2"/>
<reference evidence="1 2" key="1">
    <citation type="journal article" date="2014" name="Genome Announc.">
        <title>Draft Genome Sequence of the Iron-Oxidizing, Acidophilic, and Halotolerant 'Thiobacillus prosperus' Type Strain DSM 5130.</title>
        <authorList>
            <person name="Ossandon F.J."/>
            <person name="Cardenas J.P."/>
            <person name="Corbett M."/>
            <person name="Quatrini R."/>
            <person name="Holmes D.S."/>
            <person name="Watkin E."/>
        </authorList>
    </citation>
    <scope>NUCLEOTIDE SEQUENCE [LARGE SCALE GENOMIC DNA]</scope>
    <source>
        <strain evidence="1 2">DSM 5130</strain>
    </source>
</reference>
<name>A0A1A6C829_9GAMM</name>
<proteinExistence type="predicted"/>
<evidence type="ECO:0008006" key="3">
    <source>
        <dbReference type="Google" id="ProtNLM"/>
    </source>
</evidence>
<sequence>MMGMISCREAGYYLSLEREQTLGWPLRAKLSMHLAVCRNCRRYRVQLRWIDQAMDSLAESPHALPLPDEARARIAAKLNSLNADHPGDGAA</sequence>
<evidence type="ECO:0000313" key="1">
    <source>
        <dbReference type="EMBL" id="OBS10705.1"/>
    </source>
</evidence>
<comment type="caution">
    <text evidence="1">The sequence shown here is derived from an EMBL/GenBank/DDBJ whole genome shotgun (WGS) entry which is preliminary data.</text>
</comment>
<protein>
    <recommendedName>
        <fullName evidence="3">Zinc-finger domain-containing protein</fullName>
    </recommendedName>
</protein>